<dbReference type="STRING" id="1548547.BA177_15285"/>
<dbReference type="EMBL" id="CP016268">
    <property type="protein sequence ID" value="ANO52369.1"/>
    <property type="molecule type" value="Genomic_DNA"/>
</dbReference>
<keyword evidence="1" id="KW-0812">Transmembrane</keyword>
<feature type="transmembrane region" description="Helical" evidence="1">
    <location>
        <begin position="55"/>
        <end position="76"/>
    </location>
</feature>
<protein>
    <recommendedName>
        <fullName evidence="2">DUF6868 domain-containing protein</fullName>
    </recommendedName>
</protein>
<evidence type="ECO:0000256" key="1">
    <source>
        <dbReference type="SAM" id="Phobius"/>
    </source>
</evidence>
<accession>A0A193LIZ9</accession>
<dbReference type="RefSeq" id="WP_068617613.1">
    <property type="nucleotide sequence ID" value="NZ_CP016268.1"/>
</dbReference>
<feature type="transmembrane region" description="Helical" evidence="1">
    <location>
        <begin position="12"/>
        <end position="35"/>
    </location>
</feature>
<gene>
    <name evidence="3" type="ORF">BA177_15285</name>
</gene>
<dbReference type="OrthoDB" id="5472096at2"/>
<dbReference type="InterPro" id="IPR049220">
    <property type="entry name" value="DUF6868"/>
</dbReference>
<dbReference type="Proteomes" id="UP000092695">
    <property type="component" value="Chromosome"/>
</dbReference>
<evidence type="ECO:0000313" key="3">
    <source>
        <dbReference type="EMBL" id="ANO52369.1"/>
    </source>
</evidence>
<sequence>MTNEILRAVLGWTALLNIAVLMFWFLVFVFAHDFVLRLHGRWFELTRPQFDRIHYAGMAMFKLGNVLFFIAPYLALRIIA</sequence>
<keyword evidence="1" id="KW-0472">Membrane</keyword>
<keyword evidence="4" id="KW-1185">Reference proteome</keyword>
<keyword evidence="1" id="KW-1133">Transmembrane helix</keyword>
<proteinExistence type="predicted"/>
<organism evidence="3 4">
    <name type="scientific">Woeseia oceani</name>
    <dbReference type="NCBI Taxonomy" id="1548547"/>
    <lineage>
        <taxon>Bacteria</taxon>
        <taxon>Pseudomonadati</taxon>
        <taxon>Pseudomonadota</taxon>
        <taxon>Gammaproteobacteria</taxon>
        <taxon>Woeseiales</taxon>
        <taxon>Woeseiaceae</taxon>
        <taxon>Woeseia</taxon>
    </lineage>
</organism>
<feature type="domain" description="DUF6868" evidence="2">
    <location>
        <begin position="1"/>
        <end position="79"/>
    </location>
</feature>
<dbReference type="KEGG" id="woc:BA177_15285"/>
<name>A0A193LIZ9_9GAMM</name>
<evidence type="ECO:0000259" key="2">
    <source>
        <dbReference type="Pfam" id="PF21742"/>
    </source>
</evidence>
<dbReference type="Pfam" id="PF21742">
    <property type="entry name" value="DUF6868"/>
    <property type="match status" value="1"/>
</dbReference>
<dbReference type="AlphaFoldDB" id="A0A193LIZ9"/>
<reference evidence="3 4" key="1">
    <citation type="submission" date="2016-06" db="EMBL/GenBank/DDBJ databases">
        <title>Complete genome sequence of a deep-branching marine Gamma Proteobacterium Woeseia oceani type strain XK5.</title>
        <authorList>
            <person name="Mu D."/>
            <person name="Du Z."/>
        </authorList>
    </citation>
    <scope>NUCLEOTIDE SEQUENCE [LARGE SCALE GENOMIC DNA]</scope>
    <source>
        <strain evidence="3 4">XK5</strain>
    </source>
</reference>
<evidence type="ECO:0000313" key="4">
    <source>
        <dbReference type="Proteomes" id="UP000092695"/>
    </source>
</evidence>